<evidence type="ECO:0000313" key="2">
    <source>
        <dbReference type="Proteomes" id="UP001159427"/>
    </source>
</evidence>
<protein>
    <submittedName>
        <fullName evidence="1">Uncharacterized protein</fullName>
    </submittedName>
</protein>
<name>A0ABN8T264_9CNID</name>
<comment type="caution">
    <text evidence="1">The sequence shown here is derived from an EMBL/GenBank/DDBJ whole genome shotgun (WGS) entry which is preliminary data.</text>
</comment>
<proteinExistence type="predicted"/>
<dbReference type="EMBL" id="CALNXI010005422">
    <property type="protein sequence ID" value="CAH3197846.1"/>
    <property type="molecule type" value="Genomic_DNA"/>
</dbReference>
<feature type="non-terminal residue" evidence="1">
    <location>
        <position position="1"/>
    </location>
</feature>
<organism evidence="1 2">
    <name type="scientific">Porites evermanni</name>
    <dbReference type="NCBI Taxonomy" id="104178"/>
    <lineage>
        <taxon>Eukaryota</taxon>
        <taxon>Metazoa</taxon>
        <taxon>Cnidaria</taxon>
        <taxon>Anthozoa</taxon>
        <taxon>Hexacorallia</taxon>
        <taxon>Scleractinia</taxon>
        <taxon>Fungiina</taxon>
        <taxon>Poritidae</taxon>
        <taxon>Porites</taxon>
    </lineage>
</organism>
<reference evidence="1 2" key="1">
    <citation type="submission" date="2022-05" db="EMBL/GenBank/DDBJ databases">
        <authorList>
            <consortium name="Genoscope - CEA"/>
            <person name="William W."/>
        </authorList>
    </citation>
    <scope>NUCLEOTIDE SEQUENCE [LARGE SCALE GENOMIC DNA]</scope>
</reference>
<accession>A0ABN8T264</accession>
<sequence>FCFQGLWKWTNVLVASITSRCSGNEPALLPKRAPNVLAESQTGYLLLRTDILQKTVNKGNWRIGGELIYVVWLSPSFSKRPSIYTDSTIEQMRPYSAALSEGNRIHEARSVEKP</sequence>
<keyword evidence="2" id="KW-1185">Reference proteome</keyword>
<feature type="non-terminal residue" evidence="1">
    <location>
        <position position="114"/>
    </location>
</feature>
<dbReference type="Proteomes" id="UP001159427">
    <property type="component" value="Unassembled WGS sequence"/>
</dbReference>
<evidence type="ECO:0000313" key="1">
    <source>
        <dbReference type="EMBL" id="CAH3197846.1"/>
    </source>
</evidence>
<gene>
    <name evidence="1" type="ORF">PEVE_00035221</name>
</gene>